<evidence type="ECO:0000313" key="2">
    <source>
        <dbReference type="Proteomes" id="UP001055117"/>
    </source>
</evidence>
<reference evidence="1 2" key="1">
    <citation type="journal article" date="2021" name="Front. Microbiol.">
        <title>Comprehensive Comparative Genomics and Phenotyping of Methylobacterium Species.</title>
        <authorList>
            <person name="Alessa O."/>
            <person name="Ogura Y."/>
            <person name="Fujitani Y."/>
            <person name="Takami H."/>
            <person name="Hayashi T."/>
            <person name="Sahin N."/>
            <person name="Tani A."/>
        </authorList>
    </citation>
    <scope>NUCLEOTIDE SEQUENCE [LARGE SCALE GENOMIC DNA]</scope>
    <source>
        <strain evidence="1 2">DSM 23679</strain>
    </source>
</reference>
<comment type="caution">
    <text evidence="1">The sequence shown here is derived from an EMBL/GenBank/DDBJ whole genome shotgun (WGS) entry which is preliminary data.</text>
</comment>
<gene>
    <name evidence="1" type="ORF">AFCDBAGC_0413</name>
</gene>
<keyword evidence="2" id="KW-1185">Reference proteome</keyword>
<dbReference type="EMBL" id="BPQG01000005">
    <property type="protein sequence ID" value="GJD42575.1"/>
    <property type="molecule type" value="Genomic_DNA"/>
</dbReference>
<name>A0ABQ4QCL7_9HYPH</name>
<sequence>MTFKLFARRAIAKSVEARVREIISALDEDKVAHDAGALPGEGSAPRLIEHLRTDVSVSGDAADWAEIIVGFGSLDPGVAGELWGLIVVPRTMRTFSPAEVTFVDPTYLSSGRK</sequence>
<evidence type="ECO:0000313" key="1">
    <source>
        <dbReference type="EMBL" id="GJD42575.1"/>
    </source>
</evidence>
<dbReference type="Proteomes" id="UP001055117">
    <property type="component" value="Unassembled WGS sequence"/>
</dbReference>
<protein>
    <submittedName>
        <fullName evidence="1">Uncharacterized protein</fullName>
    </submittedName>
</protein>
<dbReference type="RefSeq" id="WP_238270489.1">
    <property type="nucleotide sequence ID" value="NZ_BPQG01000005.1"/>
</dbReference>
<accession>A0ABQ4QCL7</accession>
<proteinExistence type="predicted"/>
<organism evidence="1 2">
    <name type="scientific">Methylobacterium cerastii</name>
    <dbReference type="NCBI Taxonomy" id="932741"/>
    <lineage>
        <taxon>Bacteria</taxon>
        <taxon>Pseudomonadati</taxon>
        <taxon>Pseudomonadota</taxon>
        <taxon>Alphaproteobacteria</taxon>
        <taxon>Hyphomicrobiales</taxon>
        <taxon>Methylobacteriaceae</taxon>
        <taxon>Methylobacterium</taxon>
    </lineage>
</organism>